<keyword evidence="1" id="KW-0238">DNA-binding</keyword>
<comment type="caution">
    <text evidence="4">The sequence shown here is derived from an EMBL/GenBank/DDBJ whole genome shotgun (WGS) entry which is preliminary data.</text>
</comment>
<sequence length="134" mass="15549">MTFGDTLRDLRQQRGMTQKELGNTLGVSAQMIAQYENGKRKPKLGTLQQIAASLNVPTDYFINRYDGFQLTDVELNNRTRGSFENLLTLYRNARDNLKEEVIFLTAEIQDLDERIEKLEKKLREKPDTTDPDHK</sequence>
<protein>
    <recommendedName>
        <fullName evidence="3">HTH cro/C1-type domain-containing protein</fullName>
    </recommendedName>
</protein>
<dbReference type="GO" id="GO:0003677">
    <property type="term" value="F:DNA binding"/>
    <property type="evidence" value="ECO:0007669"/>
    <property type="project" value="UniProtKB-KW"/>
</dbReference>
<feature type="coiled-coil region" evidence="2">
    <location>
        <begin position="87"/>
        <end position="128"/>
    </location>
</feature>
<dbReference type="GO" id="GO:0005829">
    <property type="term" value="C:cytosol"/>
    <property type="evidence" value="ECO:0007669"/>
    <property type="project" value="TreeGrafter"/>
</dbReference>
<evidence type="ECO:0000259" key="3">
    <source>
        <dbReference type="PROSITE" id="PS50943"/>
    </source>
</evidence>
<dbReference type="SUPFAM" id="SSF47413">
    <property type="entry name" value="lambda repressor-like DNA-binding domains"/>
    <property type="match status" value="1"/>
</dbReference>
<dbReference type="SMART" id="SM00530">
    <property type="entry name" value="HTH_XRE"/>
    <property type="match status" value="1"/>
</dbReference>
<evidence type="ECO:0000256" key="2">
    <source>
        <dbReference type="SAM" id="Coils"/>
    </source>
</evidence>
<dbReference type="InterPro" id="IPR010982">
    <property type="entry name" value="Lambda_DNA-bd_dom_sf"/>
</dbReference>
<proteinExistence type="predicted"/>
<dbReference type="Gene3D" id="1.10.260.40">
    <property type="entry name" value="lambda repressor-like DNA-binding domains"/>
    <property type="match status" value="1"/>
</dbReference>
<accession>A0A2T3FUI0</accession>
<dbReference type="InterPro" id="IPR001387">
    <property type="entry name" value="Cro/C1-type_HTH"/>
</dbReference>
<dbReference type="EMBL" id="PYLO01000001">
    <property type="protein sequence ID" value="PST38904.1"/>
    <property type="molecule type" value="Genomic_DNA"/>
</dbReference>
<name>A0A2T3FUI0_9CLOT</name>
<evidence type="ECO:0000313" key="5">
    <source>
        <dbReference type="Proteomes" id="UP000241048"/>
    </source>
</evidence>
<gene>
    <name evidence="4" type="ORF">C7U56_02960</name>
</gene>
<keyword evidence="2" id="KW-0175">Coiled coil</keyword>
<dbReference type="Pfam" id="PF01381">
    <property type="entry name" value="HTH_3"/>
    <property type="match status" value="1"/>
</dbReference>
<dbReference type="CDD" id="cd00093">
    <property type="entry name" value="HTH_XRE"/>
    <property type="match status" value="1"/>
</dbReference>
<dbReference type="RefSeq" id="WP_107000070.1">
    <property type="nucleotide sequence ID" value="NZ_PYLO01000001.1"/>
</dbReference>
<feature type="domain" description="HTH cro/C1-type" evidence="3">
    <location>
        <begin position="7"/>
        <end position="61"/>
    </location>
</feature>
<evidence type="ECO:0000256" key="1">
    <source>
        <dbReference type="ARBA" id="ARBA00023125"/>
    </source>
</evidence>
<dbReference type="Proteomes" id="UP000241048">
    <property type="component" value="Unassembled WGS sequence"/>
</dbReference>
<dbReference type="AlphaFoldDB" id="A0A2T3FUI0"/>
<dbReference type="PANTHER" id="PTHR46797">
    <property type="entry name" value="HTH-TYPE TRANSCRIPTIONAL REGULATOR"/>
    <property type="match status" value="1"/>
</dbReference>
<dbReference type="GO" id="GO:0003700">
    <property type="term" value="F:DNA-binding transcription factor activity"/>
    <property type="evidence" value="ECO:0007669"/>
    <property type="project" value="TreeGrafter"/>
</dbReference>
<dbReference type="InterPro" id="IPR050807">
    <property type="entry name" value="TransReg_Diox_bact_type"/>
</dbReference>
<keyword evidence="5" id="KW-1185">Reference proteome</keyword>
<evidence type="ECO:0000313" key="4">
    <source>
        <dbReference type="EMBL" id="PST38904.1"/>
    </source>
</evidence>
<organism evidence="4 5">
    <name type="scientific">Clostridium fessum</name>
    <dbReference type="NCBI Taxonomy" id="2126740"/>
    <lineage>
        <taxon>Bacteria</taxon>
        <taxon>Bacillati</taxon>
        <taxon>Bacillota</taxon>
        <taxon>Clostridia</taxon>
        <taxon>Eubacteriales</taxon>
        <taxon>Clostridiaceae</taxon>
        <taxon>Clostridium</taxon>
    </lineage>
</organism>
<dbReference type="PANTHER" id="PTHR46797:SF1">
    <property type="entry name" value="METHYLPHOSPHONATE SYNTHASE"/>
    <property type="match status" value="1"/>
</dbReference>
<reference evidence="4 5" key="1">
    <citation type="submission" date="2018-03" db="EMBL/GenBank/DDBJ databases">
        <title>Lachnoclostridium SNUG30386 gen.nov., sp.nov., isolated from human faeces.</title>
        <authorList>
            <person name="Seo B."/>
            <person name="Jeon K."/>
            <person name="Ko G."/>
        </authorList>
    </citation>
    <scope>NUCLEOTIDE SEQUENCE [LARGE SCALE GENOMIC DNA]</scope>
    <source>
        <strain evidence="4 5">SNUG30386</strain>
    </source>
</reference>
<dbReference type="PROSITE" id="PS50943">
    <property type="entry name" value="HTH_CROC1"/>
    <property type="match status" value="1"/>
</dbReference>